<dbReference type="EMBL" id="CM044704">
    <property type="protein sequence ID" value="KAI5667911.1"/>
    <property type="molecule type" value="Genomic_DNA"/>
</dbReference>
<keyword evidence="2" id="KW-1185">Reference proteome</keyword>
<protein>
    <submittedName>
        <fullName evidence="1">Uncharacterized protein</fullName>
    </submittedName>
</protein>
<evidence type="ECO:0000313" key="2">
    <source>
        <dbReference type="Proteomes" id="UP001060085"/>
    </source>
</evidence>
<name>A0ACC0B5J6_CATRO</name>
<reference evidence="2" key="1">
    <citation type="journal article" date="2023" name="Nat. Plants">
        <title>Single-cell RNA sequencing provides a high-resolution roadmap for understanding the multicellular compartmentation of specialized metabolism.</title>
        <authorList>
            <person name="Sun S."/>
            <person name="Shen X."/>
            <person name="Li Y."/>
            <person name="Li Y."/>
            <person name="Wang S."/>
            <person name="Li R."/>
            <person name="Zhang H."/>
            <person name="Shen G."/>
            <person name="Guo B."/>
            <person name="Wei J."/>
            <person name="Xu J."/>
            <person name="St-Pierre B."/>
            <person name="Chen S."/>
            <person name="Sun C."/>
        </authorList>
    </citation>
    <scope>NUCLEOTIDE SEQUENCE [LARGE SCALE GENOMIC DNA]</scope>
</reference>
<dbReference type="Proteomes" id="UP001060085">
    <property type="component" value="Linkage Group LG04"/>
</dbReference>
<proteinExistence type="predicted"/>
<sequence length="201" mass="22702">MCFCFSYVRGYCLWREQRIEATVQQIVELRDEVARMDGFFYAAHQAHPQETAGPDRLEIELAQIQRSLSRSRSWIGLGDFSPIFLAPPETLWVGPVLNWSPDQDVPAVSAIRQSVSGVLVGTGNDSFRVVDMRSPSFGNMLGSRSPNHVDKTVSESSQNRQSEPLTEATPRPEQATHRVIENFMVKMMELLEASMATRRNE</sequence>
<evidence type="ECO:0000313" key="1">
    <source>
        <dbReference type="EMBL" id="KAI5667911.1"/>
    </source>
</evidence>
<organism evidence="1 2">
    <name type="scientific">Catharanthus roseus</name>
    <name type="common">Madagascar periwinkle</name>
    <name type="synonym">Vinca rosea</name>
    <dbReference type="NCBI Taxonomy" id="4058"/>
    <lineage>
        <taxon>Eukaryota</taxon>
        <taxon>Viridiplantae</taxon>
        <taxon>Streptophyta</taxon>
        <taxon>Embryophyta</taxon>
        <taxon>Tracheophyta</taxon>
        <taxon>Spermatophyta</taxon>
        <taxon>Magnoliopsida</taxon>
        <taxon>eudicotyledons</taxon>
        <taxon>Gunneridae</taxon>
        <taxon>Pentapetalae</taxon>
        <taxon>asterids</taxon>
        <taxon>lamiids</taxon>
        <taxon>Gentianales</taxon>
        <taxon>Apocynaceae</taxon>
        <taxon>Rauvolfioideae</taxon>
        <taxon>Vinceae</taxon>
        <taxon>Catharanthinae</taxon>
        <taxon>Catharanthus</taxon>
    </lineage>
</organism>
<gene>
    <name evidence="1" type="ORF">M9H77_17764</name>
</gene>
<accession>A0ACC0B5J6</accession>
<comment type="caution">
    <text evidence="1">The sequence shown here is derived from an EMBL/GenBank/DDBJ whole genome shotgun (WGS) entry which is preliminary data.</text>
</comment>